<dbReference type="SMART" id="SM00343">
    <property type="entry name" value="ZnF_C2HC"/>
    <property type="match status" value="1"/>
</dbReference>
<evidence type="ECO:0000259" key="3">
    <source>
        <dbReference type="PROSITE" id="PS50158"/>
    </source>
</evidence>
<reference evidence="4 5" key="1">
    <citation type="journal article" date="2018" name="MBio">
        <title>Comparative Genomics Reveals the Core Gene Toolbox for the Fungus-Insect Symbiosis.</title>
        <authorList>
            <person name="Wang Y."/>
            <person name="Stata M."/>
            <person name="Wang W."/>
            <person name="Stajich J.E."/>
            <person name="White M.M."/>
            <person name="Moncalvo J.M."/>
        </authorList>
    </citation>
    <scope>NUCLEOTIDE SEQUENCE [LARGE SCALE GENOMIC DNA]</scope>
    <source>
        <strain evidence="4 5">SC-DP-2</strain>
    </source>
</reference>
<keyword evidence="1" id="KW-0862">Zinc</keyword>
<dbReference type="InterPro" id="IPR005162">
    <property type="entry name" value="Retrotrans_gag_dom"/>
</dbReference>
<dbReference type="Gene3D" id="4.10.60.10">
    <property type="entry name" value="Zinc finger, CCHC-type"/>
    <property type="match status" value="1"/>
</dbReference>
<accession>A0A2T9Z458</accession>
<name>A0A2T9Z458_9FUNG</name>
<dbReference type="InterPro" id="IPR001878">
    <property type="entry name" value="Znf_CCHC"/>
</dbReference>
<feature type="domain" description="CCHC-type" evidence="3">
    <location>
        <begin position="260"/>
        <end position="274"/>
    </location>
</feature>
<keyword evidence="1" id="KW-0479">Metal-binding</keyword>
<protein>
    <recommendedName>
        <fullName evidence="3">CCHC-type domain-containing protein</fullName>
    </recommendedName>
</protein>
<evidence type="ECO:0000256" key="1">
    <source>
        <dbReference type="PROSITE-ProRule" id="PRU00047"/>
    </source>
</evidence>
<evidence type="ECO:0000256" key="2">
    <source>
        <dbReference type="SAM" id="MobiDB-lite"/>
    </source>
</evidence>
<feature type="region of interest" description="Disordered" evidence="2">
    <location>
        <begin position="382"/>
        <end position="430"/>
    </location>
</feature>
<proteinExistence type="predicted"/>
<dbReference type="PANTHER" id="PTHR33223">
    <property type="entry name" value="CCHC-TYPE DOMAIN-CONTAINING PROTEIN"/>
    <property type="match status" value="1"/>
</dbReference>
<sequence length="453" mass="53284">MSENRENKSRTRSLEPEIFTNDESVEPFRWIRHYELYSKKEGWDESKQLELLELFLDGKALNWFEQKVDSFKTWKNAKEAFLSKFDSHETELRSWRELQMLKQNKEEDLEEFILKIEKLFERSSIRDSAIKFKCLLSSVLPKYQKLIIREKIKSYDEALTTSLEQEAVEKICRMDVIEKETESQGFNIQVNELKHTVKNSEDVSDLLRRFNEMRISLINLKKSGIIPETVNTEPIQNNLFSNEVERISNRNEELKRLGACYRCKQPGHLSRDCPLAPWNKKASSDNQVTEKKNSIQCLQIELKKHIYSKELENSPKQNLQYVNLLEESSFKEIEAAIEDCEMELGTKEYEKIYAILDVAEKRKLTSEEKEVAKKAIKSFQKCSKDEKNERKTTVNQEKSKPKNIQGLSNQSQSTTNEMIRESINQAVEKPKQRIRVKKDIEIKLTKNSPSYSI</sequence>
<dbReference type="OrthoDB" id="3070309at2759"/>
<evidence type="ECO:0000313" key="4">
    <source>
        <dbReference type="EMBL" id="PVU99349.1"/>
    </source>
</evidence>
<dbReference type="PANTHER" id="PTHR33223:SF6">
    <property type="entry name" value="CCHC-TYPE DOMAIN-CONTAINING PROTEIN"/>
    <property type="match status" value="1"/>
</dbReference>
<dbReference type="SUPFAM" id="SSF57756">
    <property type="entry name" value="Retrovirus zinc finger-like domains"/>
    <property type="match status" value="1"/>
</dbReference>
<dbReference type="Pfam" id="PF03732">
    <property type="entry name" value="Retrotrans_gag"/>
    <property type="match status" value="1"/>
</dbReference>
<dbReference type="Proteomes" id="UP000245609">
    <property type="component" value="Unassembled WGS sequence"/>
</dbReference>
<gene>
    <name evidence="4" type="ORF">BB560_005511</name>
</gene>
<keyword evidence="5" id="KW-1185">Reference proteome</keyword>
<dbReference type="PROSITE" id="PS50158">
    <property type="entry name" value="ZF_CCHC"/>
    <property type="match status" value="1"/>
</dbReference>
<feature type="compositionally biased region" description="Polar residues" evidence="2">
    <location>
        <begin position="405"/>
        <end position="425"/>
    </location>
</feature>
<dbReference type="EMBL" id="MBFS01002274">
    <property type="protein sequence ID" value="PVU99349.1"/>
    <property type="molecule type" value="Genomic_DNA"/>
</dbReference>
<dbReference type="GO" id="GO:0008270">
    <property type="term" value="F:zinc ion binding"/>
    <property type="evidence" value="ECO:0007669"/>
    <property type="project" value="UniProtKB-KW"/>
</dbReference>
<dbReference type="InterPro" id="IPR036875">
    <property type="entry name" value="Znf_CCHC_sf"/>
</dbReference>
<feature type="compositionally biased region" description="Basic and acidic residues" evidence="2">
    <location>
        <begin position="382"/>
        <end position="400"/>
    </location>
</feature>
<dbReference type="GO" id="GO:0003676">
    <property type="term" value="F:nucleic acid binding"/>
    <property type="evidence" value="ECO:0007669"/>
    <property type="project" value="InterPro"/>
</dbReference>
<dbReference type="AlphaFoldDB" id="A0A2T9Z458"/>
<comment type="caution">
    <text evidence="4">The sequence shown here is derived from an EMBL/GenBank/DDBJ whole genome shotgun (WGS) entry which is preliminary data.</text>
</comment>
<keyword evidence="1" id="KW-0863">Zinc-finger</keyword>
<dbReference type="Pfam" id="PF00098">
    <property type="entry name" value="zf-CCHC"/>
    <property type="match status" value="1"/>
</dbReference>
<organism evidence="4 5">
    <name type="scientific">Smittium megazygosporum</name>
    <dbReference type="NCBI Taxonomy" id="133381"/>
    <lineage>
        <taxon>Eukaryota</taxon>
        <taxon>Fungi</taxon>
        <taxon>Fungi incertae sedis</taxon>
        <taxon>Zoopagomycota</taxon>
        <taxon>Kickxellomycotina</taxon>
        <taxon>Harpellomycetes</taxon>
        <taxon>Harpellales</taxon>
        <taxon>Legeriomycetaceae</taxon>
        <taxon>Smittium</taxon>
    </lineage>
</organism>
<evidence type="ECO:0000313" key="5">
    <source>
        <dbReference type="Proteomes" id="UP000245609"/>
    </source>
</evidence>
<dbReference type="STRING" id="133381.A0A2T9Z458"/>